<keyword evidence="1" id="KW-1133">Transmembrane helix</keyword>
<dbReference type="OrthoDB" id="9803484at2"/>
<gene>
    <name evidence="2" type="ORF">DFR27_0776</name>
</gene>
<sequence length="71" mass="8036">MSMDSAPKGLIHALELDGQGGASPLAWEEVNWSAGQNLWLHFDFEDVNSVGVICLVLTCLMAVFFRWRRWL</sequence>
<accession>A0A3M0A8P3</accession>
<protein>
    <submittedName>
        <fullName evidence="2">Uncharacterized protein</fullName>
    </submittedName>
</protein>
<dbReference type="RefSeq" id="WP_121876155.1">
    <property type="nucleotide sequence ID" value="NZ_REFJ01000002.1"/>
</dbReference>
<evidence type="ECO:0000256" key="1">
    <source>
        <dbReference type="SAM" id="Phobius"/>
    </source>
</evidence>
<keyword evidence="1" id="KW-0472">Membrane</keyword>
<dbReference type="EMBL" id="REFJ01000002">
    <property type="protein sequence ID" value="RMA80986.1"/>
    <property type="molecule type" value="Genomic_DNA"/>
</dbReference>
<dbReference type="AlphaFoldDB" id="A0A3M0A8P3"/>
<evidence type="ECO:0000313" key="3">
    <source>
        <dbReference type="Proteomes" id="UP000267187"/>
    </source>
</evidence>
<dbReference type="Gene3D" id="3.30.460.20">
    <property type="entry name" value="CorA soluble domain-like"/>
    <property type="match status" value="1"/>
</dbReference>
<dbReference type="Proteomes" id="UP000267187">
    <property type="component" value="Unassembled WGS sequence"/>
</dbReference>
<feature type="transmembrane region" description="Helical" evidence="1">
    <location>
        <begin position="47"/>
        <end position="67"/>
    </location>
</feature>
<keyword evidence="1" id="KW-0812">Transmembrane</keyword>
<evidence type="ECO:0000313" key="2">
    <source>
        <dbReference type="EMBL" id="RMA80986.1"/>
    </source>
</evidence>
<reference evidence="2 3" key="1">
    <citation type="submission" date="2018-10" db="EMBL/GenBank/DDBJ databases">
        <title>Genomic Encyclopedia of Type Strains, Phase IV (KMG-IV): sequencing the most valuable type-strain genomes for metagenomic binning, comparative biology and taxonomic classification.</title>
        <authorList>
            <person name="Goeker M."/>
        </authorList>
    </citation>
    <scope>NUCLEOTIDE SEQUENCE [LARGE SCALE GENOMIC DNA]</scope>
    <source>
        <strain evidence="2 3">DSM 25080</strain>
    </source>
</reference>
<name>A0A3M0A8P3_9GAMM</name>
<proteinExistence type="predicted"/>
<comment type="caution">
    <text evidence="2">The sequence shown here is derived from an EMBL/GenBank/DDBJ whole genome shotgun (WGS) entry which is preliminary data.</text>
</comment>
<organism evidence="2 3">
    <name type="scientific">Umboniibacter marinipuniceus</name>
    <dbReference type="NCBI Taxonomy" id="569599"/>
    <lineage>
        <taxon>Bacteria</taxon>
        <taxon>Pseudomonadati</taxon>
        <taxon>Pseudomonadota</taxon>
        <taxon>Gammaproteobacteria</taxon>
        <taxon>Cellvibrionales</taxon>
        <taxon>Cellvibrionaceae</taxon>
        <taxon>Umboniibacter</taxon>
    </lineage>
</organism>
<keyword evidence="3" id="KW-1185">Reference proteome</keyword>